<comment type="cofactor">
    <cofactor evidence="1">
        <name>Zn(2+)</name>
        <dbReference type="ChEBI" id="CHEBI:29105"/>
    </cofactor>
    <text evidence="1">Binds 1 zinc ion per subunit.</text>
</comment>
<proteinExistence type="predicted"/>
<keyword evidence="1" id="KW-0862">Zinc</keyword>
<evidence type="ECO:0000313" key="3">
    <source>
        <dbReference type="Proteomes" id="UP000541425"/>
    </source>
</evidence>
<feature type="binding site" evidence="1">
    <location>
        <position position="137"/>
    </location>
    <ligand>
        <name>Zn(2+)</name>
        <dbReference type="ChEBI" id="CHEBI:29105"/>
    </ligand>
</feature>
<keyword evidence="1" id="KW-0479">Metal-binding</keyword>
<evidence type="ECO:0000313" key="2">
    <source>
        <dbReference type="EMBL" id="MBB3702620.1"/>
    </source>
</evidence>
<organism evidence="2 3">
    <name type="scientific">Alloprevotella rava</name>
    <dbReference type="NCBI Taxonomy" id="671218"/>
    <lineage>
        <taxon>Bacteria</taxon>
        <taxon>Pseudomonadati</taxon>
        <taxon>Bacteroidota</taxon>
        <taxon>Bacteroidia</taxon>
        <taxon>Bacteroidales</taxon>
        <taxon>Prevotellaceae</taxon>
        <taxon>Alloprevotella</taxon>
    </lineage>
</organism>
<dbReference type="Proteomes" id="UP000541425">
    <property type="component" value="Unassembled WGS sequence"/>
</dbReference>
<dbReference type="Pfam" id="PF01475">
    <property type="entry name" value="FUR"/>
    <property type="match status" value="1"/>
</dbReference>
<dbReference type="GO" id="GO:1900376">
    <property type="term" value="P:regulation of secondary metabolite biosynthetic process"/>
    <property type="evidence" value="ECO:0007669"/>
    <property type="project" value="TreeGrafter"/>
</dbReference>
<evidence type="ECO:0000256" key="1">
    <source>
        <dbReference type="PIRSR" id="PIRSR602481-1"/>
    </source>
</evidence>
<dbReference type="RefSeq" id="WP_009346878.1">
    <property type="nucleotide sequence ID" value="NZ_JACICA010000004.1"/>
</dbReference>
<dbReference type="GO" id="GO:0000976">
    <property type="term" value="F:transcription cis-regulatory region binding"/>
    <property type="evidence" value="ECO:0007669"/>
    <property type="project" value="TreeGrafter"/>
</dbReference>
<dbReference type="Gene3D" id="1.10.10.10">
    <property type="entry name" value="Winged helix-like DNA-binding domain superfamily/Winged helix DNA-binding domain"/>
    <property type="match status" value="1"/>
</dbReference>
<dbReference type="GO" id="GO:0008270">
    <property type="term" value="F:zinc ion binding"/>
    <property type="evidence" value="ECO:0007669"/>
    <property type="project" value="TreeGrafter"/>
</dbReference>
<dbReference type="InterPro" id="IPR036390">
    <property type="entry name" value="WH_DNA-bd_sf"/>
</dbReference>
<dbReference type="InterPro" id="IPR036388">
    <property type="entry name" value="WH-like_DNA-bd_sf"/>
</dbReference>
<feature type="binding site" evidence="1">
    <location>
        <position position="134"/>
    </location>
    <ligand>
        <name>Zn(2+)</name>
        <dbReference type="ChEBI" id="CHEBI:29105"/>
    </ligand>
</feature>
<comment type="caution">
    <text evidence="2">The sequence shown here is derived from an EMBL/GenBank/DDBJ whole genome shotgun (WGS) entry which is preliminary data.</text>
</comment>
<protein>
    <submittedName>
        <fullName evidence="2">Fur family ferric uptake transcriptional regulator</fullName>
    </submittedName>
</protein>
<gene>
    <name evidence="2" type="ORF">FHS60_001083</name>
</gene>
<dbReference type="GO" id="GO:0045892">
    <property type="term" value="P:negative regulation of DNA-templated transcription"/>
    <property type="evidence" value="ECO:0007669"/>
    <property type="project" value="TreeGrafter"/>
</dbReference>
<reference evidence="2 3" key="1">
    <citation type="submission" date="2020-08" db="EMBL/GenBank/DDBJ databases">
        <title>Genomic Encyclopedia of Type Strains, Phase IV (KMG-IV): sequencing the most valuable type-strain genomes for metagenomic binning, comparative biology and taxonomic classification.</title>
        <authorList>
            <person name="Goeker M."/>
        </authorList>
    </citation>
    <scope>NUCLEOTIDE SEQUENCE [LARGE SCALE GENOMIC DNA]</scope>
    <source>
        <strain evidence="2 3">DSM 22548</strain>
    </source>
</reference>
<dbReference type="GO" id="GO:0003700">
    <property type="term" value="F:DNA-binding transcription factor activity"/>
    <property type="evidence" value="ECO:0007669"/>
    <property type="project" value="InterPro"/>
</dbReference>
<dbReference type="PANTHER" id="PTHR33202:SF22">
    <property type="entry name" value="HYDROGEN PEROXIDE SENSITIVE REPRESSOR"/>
    <property type="match status" value="1"/>
</dbReference>
<feature type="binding site" evidence="1">
    <location>
        <position position="98"/>
    </location>
    <ligand>
        <name>Zn(2+)</name>
        <dbReference type="ChEBI" id="CHEBI:29105"/>
    </ligand>
</feature>
<feature type="binding site" evidence="1">
    <location>
        <position position="101"/>
    </location>
    <ligand>
        <name>Zn(2+)</name>
        <dbReference type="ChEBI" id="CHEBI:29105"/>
    </ligand>
</feature>
<dbReference type="PANTHER" id="PTHR33202">
    <property type="entry name" value="ZINC UPTAKE REGULATION PROTEIN"/>
    <property type="match status" value="1"/>
</dbReference>
<dbReference type="AlphaFoldDB" id="A0A7W5XXW5"/>
<dbReference type="EMBL" id="JACICA010000004">
    <property type="protein sequence ID" value="MBB3702620.1"/>
    <property type="molecule type" value="Genomic_DNA"/>
</dbReference>
<accession>A0A7W5XXW5</accession>
<dbReference type="SUPFAM" id="SSF46785">
    <property type="entry name" value="Winged helix' DNA-binding domain"/>
    <property type="match status" value="1"/>
</dbReference>
<dbReference type="InterPro" id="IPR002481">
    <property type="entry name" value="FUR"/>
</dbReference>
<sequence>MYTDIEELFAQHEIRPTANRLIIARALSEASHPLSLSDLVQKIPSIDKSGIFRTLTVFRQQHLVHVLEDGSDGVKYELCHGHSDKSGRDDDMHVHFYCEECHQTYCLEETPIPLVTTPEGFLTKSVNYMMKGICPKCKKR</sequence>
<name>A0A7W5XXW5_9BACT</name>